<name>A0A4Z2DH21_SCHJA</name>
<evidence type="ECO:0000313" key="14">
    <source>
        <dbReference type="Proteomes" id="UP000311919"/>
    </source>
</evidence>
<feature type="coiled-coil region" evidence="11">
    <location>
        <begin position="265"/>
        <end position="360"/>
    </location>
</feature>
<evidence type="ECO:0000256" key="3">
    <source>
        <dbReference type="ARBA" id="ARBA00022618"/>
    </source>
</evidence>
<comment type="subunit">
    <text evidence="10">Component of the NDC80 complex.</text>
</comment>
<gene>
    <name evidence="13" type="ORF">EWB00_001067</name>
</gene>
<dbReference type="GO" id="GO:0005634">
    <property type="term" value="C:nucleus"/>
    <property type="evidence" value="ECO:0007669"/>
    <property type="project" value="UniProtKB-SubCell"/>
</dbReference>
<evidence type="ECO:0000256" key="6">
    <source>
        <dbReference type="ARBA" id="ARBA00023054"/>
    </source>
</evidence>
<organism evidence="13 14">
    <name type="scientific">Schistosoma japonicum</name>
    <name type="common">Blood fluke</name>
    <dbReference type="NCBI Taxonomy" id="6182"/>
    <lineage>
        <taxon>Eukaryota</taxon>
        <taxon>Metazoa</taxon>
        <taxon>Spiralia</taxon>
        <taxon>Lophotrochozoa</taxon>
        <taxon>Platyhelminthes</taxon>
        <taxon>Trematoda</taxon>
        <taxon>Digenea</taxon>
        <taxon>Strigeidida</taxon>
        <taxon>Schistosomatoidea</taxon>
        <taxon>Schistosomatidae</taxon>
        <taxon>Schistosoma</taxon>
    </lineage>
</organism>
<keyword evidence="7 10" id="KW-0539">Nucleus</keyword>
<dbReference type="InterPro" id="IPR005550">
    <property type="entry name" value="Kinetochore_Ndc80"/>
</dbReference>
<keyword evidence="3 10" id="KW-0132">Cell division</keyword>
<dbReference type="OrthoDB" id="7459479at2759"/>
<proteinExistence type="inferred from homology"/>
<reference evidence="13 14" key="1">
    <citation type="submission" date="2019-03" db="EMBL/GenBank/DDBJ databases">
        <title>An improved genome assembly of the fluke Schistosoma japonicum.</title>
        <authorList>
            <person name="Hu W."/>
            <person name="Luo F."/>
            <person name="Yin M."/>
            <person name="Mo X."/>
            <person name="Sun C."/>
            <person name="Wu Q."/>
            <person name="Zhu B."/>
            <person name="Xiang M."/>
            <person name="Wang J."/>
            <person name="Wang Y."/>
            <person name="Zhang T."/>
            <person name="Xu B."/>
            <person name="Zheng H."/>
            <person name="Feng Z."/>
        </authorList>
    </citation>
    <scope>NUCLEOTIDE SEQUENCE [LARGE SCALE GENOMIC DNA]</scope>
    <source>
        <strain evidence="13">HuSjv2</strain>
        <tissue evidence="13">Worms</tissue>
    </source>
</reference>
<evidence type="ECO:0000256" key="4">
    <source>
        <dbReference type="ARBA" id="ARBA00022776"/>
    </source>
</evidence>
<evidence type="ECO:0000256" key="1">
    <source>
        <dbReference type="ARBA" id="ARBA00007050"/>
    </source>
</evidence>
<evidence type="ECO:0000256" key="8">
    <source>
        <dbReference type="ARBA" id="ARBA00023306"/>
    </source>
</evidence>
<dbReference type="Gene3D" id="1.10.418.30">
    <property type="entry name" value="Ncd80 complex, Ncd80 subunit"/>
    <property type="match status" value="1"/>
</dbReference>
<evidence type="ECO:0000256" key="9">
    <source>
        <dbReference type="ARBA" id="ARBA00023328"/>
    </source>
</evidence>
<evidence type="ECO:0000259" key="12">
    <source>
        <dbReference type="Pfam" id="PF03801"/>
    </source>
</evidence>
<dbReference type="PANTHER" id="PTHR10643">
    <property type="entry name" value="KINETOCHORE PROTEIN NDC80"/>
    <property type="match status" value="1"/>
</dbReference>
<dbReference type="AlphaFoldDB" id="A0A4Z2DH21"/>
<evidence type="ECO:0000256" key="5">
    <source>
        <dbReference type="ARBA" id="ARBA00022838"/>
    </source>
</evidence>
<dbReference type="GO" id="GO:0051315">
    <property type="term" value="P:attachment of mitotic spindle microtubules to kinetochore"/>
    <property type="evidence" value="ECO:0007669"/>
    <property type="project" value="UniProtKB-UniRule"/>
</dbReference>
<dbReference type="STRING" id="6182.A0A4Z2DH21"/>
<sequence>MPRNFSLQPERNSRMTGVPLNIKARTSSIGSQEQRPLYRDVKSKANMTKMIGSLIQFLETTDYSNSLSPKILHSPNSKEIFSIFEHLVRQICPTFRIEHDGMKAEEVCLNTLKMLGYSNILSKHHLLAPGAPQAWNSVLAAFDWLREEIENANDVIVHCYSYPHLTHVQFINFSVFRHDDDQDVEEEPLNKIIFELKSVIFKRRREGSDVSSNEIEDYRCRINKVLDAPSEDDMKKLYDRRNVVDKELDSLVNLDGEERSLRSQLTEMESLLKSLDGKLHDHESQIAQFKSLDEENTKVLKEIDVEIKDSEQKLASVRAKVKEQEDAGYGRLAQEYFMLRERVDARLNAKDDLIKQVEQKELEYTRREGVIAPTLDAYNHLVGSLRKPQFSEIAKNCGLEVCTYCKGFNMAKQIPTLVNRVRACVEQLTVALTTKEQRVNELTERMETLQAAIDNTELPDVQAKLNEVKAELSKLDELLAEEDNAHAKAEQEYVNVSAQRANELDQLKKQMAAEENHQIELTEKLEERIKERMRVNSYIETINQQLSVFIPYIESYFKTKESANRVWQMHVNLLRDEAQSAAQRIENKVKRALEEYSLSE</sequence>
<accession>A0A4Z2DH21</accession>
<feature type="domain" description="Kinetochore protein Ndc80 CH" evidence="12">
    <location>
        <begin position="38"/>
        <end position="149"/>
    </location>
</feature>
<evidence type="ECO:0000256" key="7">
    <source>
        <dbReference type="ARBA" id="ARBA00023242"/>
    </source>
</evidence>
<comment type="function">
    <text evidence="10">Acts as a component of the essential kinetochore-associated NDC80 complex, which is required for chromosome segregation and spindle checkpoint activity.</text>
</comment>
<evidence type="ECO:0000313" key="13">
    <source>
        <dbReference type="EMBL" id="TNN15792.1"/>
    </source>
</evidence>
<evidence type="ECO:0000256" key="10">
    <source>
        <dbReference type="RuleBase" id="RU368072"/>
    </source>
</evidence>
<dbReference type="PANTHER" id="PTHR10643:SF2">
    <property type="entry name" value="KINETOCHORE PROTEIN NDC80 HOMOLOG"/>
    <property type="match status" value="1"/>
</dbReference>
<keyword evidence="6 11" id="KW-0175">Coiled coil</keyword>
<comment type="subcellular location">
    <subcellularLocation>
        <location evidence="10">Chromosome</location>
        <location evidence="10">Centromere</location>
        <location evidence="10">Kinetochore</location>
    </subcellularLocation>
    <subcellularLocation>
        <location evidence="10">Nucleus</location>
    </subcellularLocation>
</comment>
<dbReference type="Proteomes" id="UP000311919">
    <property type="component" value="Unassembled WGS sequence"/>
</dbReference>
<comment type="similarity">
    <text evidence="1 10">Belongs to the NDC80/HEC1 family.</text>
</comment>
<keyword evidence="2 10" id="KW-0158">Chromosome</keyword>
<dbReference type="EMBL" id="SKCS01000142">
    <property type="protein sequence ID" value="TNN15792.1"/>
    <property type="molecule type" value="Genomic_DNA"/>
</dbReference>
<evidence type="ECO:0000256" key="11">
    <source>
        <dbReference type="SAM" id="Coils"/>
    </source>
</evidence>
<keyword evidence="14" id="KW-1185">Reference proteome</keyword>
<comment type="caution">
    <text evidence="13">The sequence shown here is derived from an EMBL/GenBank/DDBJ whole genome shotgun (WGS) entry which is preliminary data.</text>
</comment>
<dbReference type="GO" id="GO:0031262">
    <property type="term" value="C:Ndc80 complex"/>
    <property type="evidence" value="ECO:0007669"/>
    <property type="project" value="UniProtKB-UniRule"/>
</dbReference>
<keyword evidence="4 10" id="KW-0498">Mitosis</keyword>
<dbReference type="GO" id="GO:0051301">
    <property type="term" value="P:cell division"/>
    <property type="evidence" value="ECO:0007669"/>
    <property type="project" value="UniProtKB-UniRule"/>
</dbReference>
<keyword evidence="9 10" id="KW-0137">Centromere</keyword>
<dbReference type="InterPro" id="IPR038273">
    <property type="entry name" value="Ndc80_sf"/>
</dbReference>
<evidence type="ECO:0000256" key="2">
    <source>
        <dbReference type="ARBA" id="ARBA00022454"/>
    </source>
</evidence>
<feature type="coiled-coil region" evidence="11">
    <location>
        <begin position="425"/>
        <end position="524"/>
    </location>
</feature>
<dbReference type="InterPro" id="IPR055260">
    <property type="entry name" value="Ndc80_CH"/>
</dbReference>
<dbReference type="Pfam" id="PF03801">
    <property type="entry name" value="Ndc80_HEC"/>
    <property type="match status" value="1"/>
</dbReference>
<protein>
    <recommendedName>
        <fullName evidence="10">Kinetochore protein NDC80</fullName>
    </recommendedName>
</protein>
<keyword evidence="8 10" id="KW-0131">Cell cycle</keyword>
<dbReference type="Gene3D" id="1.10.287.1490">
    <property type="match status" value="1"/>
</dbReference>
<keyword evidence="5 10" id="KW-0995">Kinetochore</keyword>